<evidence type="ECO:0000256" key="1">
    <source>
        <dbReference type="ARBA" id="ARBA00004816"/>
    </source>
</evidence>
<proteinExistence type="inferred from homology"/>
<dbReference type="EMBL" id="CP046620">
    <property type="protein sequence ID" value="QHQ34010.1"/>
    <property type="molecule type" value="Genomic_DNA"/>
</dbReference>
<evidence type="ECO:0000256" key="7">
    <source>
        <dbReference type="NCBIfam" id="TIGR00126"/>
    </source>
</evidence>
<dbReference type="InterPro" id="IPR011343">
    <property type="entry name" value="DeoC"/>
</dbReference>
<dbReference type="Pfam" id="PF01791">
    <property type="entry name" value="DeoC"/>
    <property type="match status" value="1"/>
</dbReference>
<dbReference type="EC" id="4.1.2.4" evidence="3 7"/>
<dbReference type="PIRSF" id="PIRSF001357">
    <property type="entry name" value="DeoC"/>
    <property type="match status" value="1"/>
</dbReference>
<evidence type="ECO:0000313" key="8">
    <source>
        <dbReference type="EMBL" id="QHQ34010.1"/>
    </source>
</evidence>
<evidence type="ECO:0000256" key="5">
    <source>
        <dbReference type="ARBA" id="ARBA00023270"/>
    </source>
</evidence>
<keyword evidence="4 8" id="KW-0456">Lyase</keyword>
<gene>
    <name evidence="8" type="primary">deoC</name>
    <name evidence="8" type="ORF">GO499_01825</name>
</gene>
<accession>A0A6P1SWH9</accession>
<name>A0A6P1SWH9_9RHOB</name>
<dbReference type="SUPFAM" id="SSF51569">
    <property type="entry name" value="Aldolase"/>
    <property type="match status" value="1"/>
</dbReference>
<dbReference type="GO" id="GO:0004139">
    <property type="term" value="F:deoxyribose-phosphate aldolase activity"/>
    <property type="evidence" value="ECO:0007669"/>
    <property type="project" value="UniProtKB-UniRule"/>
</dbReference>
<dbReference type="Proteomes" id="UP000464495">
    <property type="component" value="Chromosome"/>
</dbReference>
<dbReference type="GO" id="GO:0016052">
    <property type="term" value="P:carbohydrate catabolic process"/>
    <property type="evidence" value="ECO:0007669"/>
    <property type="project" value="TreeGrafter"/>
</dbReference>
<evidence type="ECO:0000256" key="6">
    <source>
        <dbReference type="ARBA" id="ARBA00048791"/>
    </source>
</evidence>
<dbReference type="CDD" id="cd00959">
    <property type="entry name" value="DeoC"/>
    <property type="match status" value="1"/>
</dbReference>
<protein>
    <recommendedName>
        <fullName evidence="3 7">Deoxyribose-phosphate aldolase</fullName>
        <ecNumber evidence="3 7">4.1.2.4</ecNumber>
    </recommendedName>
</protein>
<dbReference type="Gene3D" id="3.20.20.70">
    <property type="entry name" value="Aldolase class I"/>
    <property type="match status" value="1"/>
</dbReference>
<dbReference type="AlphaFoldDB" id="A0A6P1SWH9"/>
<keyword evidence="9" id="KW-1185">Reference proteome</keyword>
<comment type="pathway">
    <text evidence="1">Carbohydrate degradation; 2-deoxy-D-ribose 1-phosphate degradation; D-glyceraldehyde 3-phosphate and acetaldehyde from 2-deoxy-alpha-D-ribose 1-phosphate: step 2/2.</text>
</comment>
<comment type="similarity">
    <text evidence="2">Belongs to the DeoC/FbaB aldolase family. DeoC type 2 subfamily.</text>
</comment>
<evidence type="ECO:0000256" key="4">
    <source>
        <dbReference type="ARBA" id="ARBA00023239"/>
    </source>
</evidence>
<evidence type="ECO:0000313" key="9">
    <source>
        <dbReference type="Proteomes" id="UP000464495"/>
    </source>
</evidence>
<sequence length="253" mass="26148">MSDLQAAAARAMACLDLTNLNDDCTSEDIKALCQKANTRHGPTAAVCIWPQFVAEAHGHLLGTGIRIATVVNFPGGDDPAEEVLDLTEKAVADGADEIDMVIPYKALMEGHPQLVPALVSRVREAAGSARVKAILETGVLGDADLIRQACTGALEGGADFLKTSTGKVAVNATPVAGRILLEAIRESGEPVGFKPAGGVKNTADAAAYLDLCDEIMGPDWARPATFRIGASGVLTALLATLDGEDAPVETAGY</sequence>
<dbReference type="KEGG" id="amaq:GO499_01825"/>
<dbReference type="InterPro" id="IPR002915">
    <property type="entry name" value="DeoC/FbaB/LacD_aldolase"/>
</dbReference>
<dbReference type="RefSeq" id="WP_161860581.1">
    <property type="nucleotide sequence ID" value="NZ_CP046620.1"/>
</dbReference>
<dbReference type="SMART" id="SM01133">
    <property type="entry name" value="DeoC"/>
    <property type="match status" value="1"/>
</dbReference>
<organism evidence="8 9">
    <name type="scientific">Algicella marina</name>
    <dbReference type="NCBI Taxonomy" id="2683284"/>
    <lineage>
        <taxon>Bacteria</taxon>
        <taxon>Pseudomonadati</taxon>
        <taxon>Pseudomonadota</taxon>
        <taxon>Alphaproteobacteria</taxon>
        <taxon>Rhodobacterales</taxon>
        <taxon>Paracoccaceae</taxon>
        <taxon>Algicella</taxon>
    </lineage>
</organism>
<dbReference type="PANTHER" id="PTHR10889">
    <property type="entry name" value="DEOXYRIBOSE-PHOSPHATE ALDOLASE"/>
    <property type="match status" value="1"/>
</dbReference>
<dbReference type="PANTHER" id="PTHR10889:SF3">
    <property type="entry name" value="DEOXYRIBOSE-PHOSPHATE ALDOLASE"/>
    <property type="match status" value="1"/>
</dbReference>
<comment type="catalytic activity">
    <reaction evidence="6">
        <text>2-deoxy-D-ribose 5-phosphate = D-glyceraldehyde 3-phosphate + acetaldehyde</text>
        <dbReference type="Rhea" id="RHEA:12821"/>
        <dbReference type="ChEBI" id="CHEBI:15343"/>
        <dbReference type="ChEBI" id="CHEBI:59776"/>
        <dbReference type="ChEBI" id="CHEBI:62877"/>
        <dbReference type="EC" id="4.1.2.4"/>
    </reaction>
</comment>
<reference evidence="8 9" key="1">
    <citation type="submission" date="2019-12" db="EMBL/GenBank/DDBJ databases">
        <title>Complete genome sequence of Algicella marina strain 9Alg 56(T) isolated from the red alga Tichocarpus crinitus.</title>
        <authorList>
            <person name="Kim S.-G."/>
            <person name="Nedashkovskaya O.I."/>
        </authorList>
    </citation>
    <scope>NUCLEOTIDE SEQUENCE [LARGE SCALE GENOMIC DNA]</scope>
    <source>
        <strain evidence="8 9">9Alg 56</strain>
    </source>
</reference>
<evidence type="ECO:0000256" key="2">
    <source>
        <dbReference type="ARBA" id="ARBA00009473"/>
    </source>
</evidence>
<dbReference type="GO" id="GO:0005737">
    <property type="term" value="C:cytoplasm"/>
    <property type="evidence" value="ECO:0007669"/>
    <property type="project" value="InterPro"/>
</dbReference>
<dbReference type="NCBIfam" id="TIGR00126">
    <property type="entry name" value="deoC"/>
    <property type="match status" value="1"/>
</dbReference>
<evidence type="ECO:0000256" key="3">
    <source>
        <dbReference type="ARBA" id="ARBA00012515"/>
    </source>
</evidence>
<keyword evidence="5" id="KW-0704">Schiff base</keyword>
<dbReference type="GO" id="GO:0009264">
    <property type="term" value="P:deoxyribonucleotide catabolic process"/>
    <property type="evidence" value="ECO:0007669"/>
    <property type="project" value="UniProtKB-UniRule"/>
</dbReference>
<dbReference type="InterPro" id="IPR013785">
    <property type="entry name" value="Aldolase_TIM"/>
</dbReference>